<feature type="transmembrane region" description="Helical" evidence="18">
    <location>
        <begin position="54"/>
        <end position="79"/>
    </location>
</feature>
<comment type="caution">
    <text evidence="18">Lacks conserved residue(s) required for the propagation of feature annotation.</text>
</comment>
<keyword evidence="4" id="KW-0153">Cholesterol metabolism</keyword>
<evidence type="ECO:0000256" key="1">
    <source>
        <dbReference type="ARBA" id="ARBA00004141"/>
    </source>
</evidence>
<feature type="transmembrane region" description="Helical" evidence="18">
    <location>
        <begin position="336"/>
        <end position="355"/>
    </location>
</feature>
<keyword evidence="15 18" id="KW-0753">Steroid metabolism</keyword>
<keyword evidence="5 18" id="KW-0812">Transmembrane</keyword>
<evidence type="ECO:0000313" key="20">
    <source>
        <dbReference type="Proteomes" id="UP001172684"/>
    </source>
</evidence>
<keyword evidence="12 18" id="KW-0443">Lipid metabolism</keyword>
<reference evidence="19" key="1">
    <citation type="submission" date="2022-10" db="EMBL/GenBank/DDBJ databases">
        <title>Culturing micro-colonial fungi from biological soil crusts in the Mojave desert and describing Neophaeococcomyces mojavensis, and introducing the new genera and species Taxawa tesnikishii.</title>
        <authorList>
            <person name="Kurbessoian T."/>
            <person name="Stajich J.E."/>
        </authorList>
    </citation>
    <scope>NUCLEOTIDE SEQUENCE</scope>
    <source>
        <strain evidence="19">TK_1</strain>
    </source>
</reference>
<keyword evidence="8 18" id="KW-0752">Steroid biosynthesis</keyword>
<gene>
    <name evidence="19" type="ORF">H2201_001597</name>
</gene>
<dbReference type="PANTHER" id="PTHR21257:SF38">
    <property type="entry name" value="7-DEHYDROCHOLESTEROL REDUCTASE"/>
    <property type="match status" value="1"/>
</dbReference>
<evidence type="ECO:0000256" key="14">
    <source>
        <dbReference type="ARBA" id="ARBA00023166"/>
    </source>
</evidence>
<keyword evidence="7" id="KW-0521">NADP</keyword>
<comment type="caution">
    <text evidence="19">The sequence shown here is derived from an EMBL/GenBank/DDBJ whole genome shotgun (WGS) entry which is preliminary data.</text>
</comment>
<keyword evidence="9 18" id="KW-1133">Transmembrane helix</keyword>
<evidence type="ECO:0000256" key="17">
    <source>
        <dbReference type="ARBA" id="ARBA00042688"/>
    </source>
</evidence>
<dbReference type="Pfam" id="PF01222">
    <property type="entry name" value="ERG4_ERG24"/>
    <property type="match status" value="1"/>
</dbReference>
<name>A0ABQ9P5M5_9PEZI</name>
<evidence type="ECO:0000256" key="11">
    <source>
        <dbReference type="ARBA" id="ARBA00023011"/>
    </source>
</evidence>
<keyword evidence="6" id="KW-0152">Cholesterol biosynthesis</keyword>
<feature type="transmembrane region" description="Helical" evidence="18">
    <location>
        <begin position="114"/>
        <end position="131"/>
    </location>
</feature>
<keyword evidence="3 18" id="KW-0444">Lipid biosynthesis</keyword>
<evidence type="ECO:0000256" key="9">
    <source>
        <dbReference type="ARBA" id="ARBA00022989"/>
    </source>
</evidence>
<accession>A0ABQ9P5M5</accession>
<evidence type="ECO:0000256" key="3">
    <source>
        <dbReference type="ARBA" id="ARBA00022516"/>
    </source>
</evidence>
<comment type="similarity">
    <text evidence="2 18">Belongs to the ERG4/ERG24 family.</text>
</comment>
<keyword evidence="20" id="KW-1185">Reference proteome</keyword>
<protein>
    <recommendedName>
        <fullName evidence="16">7-dehydrocholesterol reductase</fullName>
        <ecNumber evidence="16">1.3.1.21</ecNumber>
    </recommendedName>
    <alternativeName>
        <fullName evidence="17">Sterol Delta(7)-reductase</fullName>
    </alternativeName>
</protein>
<evidence type="ECO:0000256" key="7">
    <source>
        <dbReference type="ARBA" id="ARBA00022857"/>
    </source>
</evidence>
<evidence type="ECO:0000256" key="2">
    <source>
        <dbReference type="ARBA" id="ARBA00005402"/>
    </source>
</evidence>
<evidence type="ECO:0000256" key="18">
    <source>
        <dbReference type="RuleBase" id="RU369120"/>
    </source>
</evidence>
<comment type="subcellular location">
    <subcellularLocation>
        <location evidence="1">Membrane</location>
        <topology evidence="1">Multi-pass membrane protein</topology>
    </subcellularLocation>
</comment>
<evidence type="ECO:0000256" key="5">
    <source>
        <dbReference type="ARBA" id="ARBA00022692"/>
    </source>
</evidence>
<keyword evidence="11 18" id="KW-0756">Sterol biosynthesis</keyword>
<keyword evidence="13 18" id="KW-0472">Membrane</keyword>
<evidence type="ECO:0000256" key="15">
    <source>
        <dbReference type="ARBA" id="ARBA00023221"/>
    </source>
</evidence>
<evidence type="ECO:0000313" key="19">
    <source>
        <dbReference type="EMBL" id="KAJ9668168.1"/>
    </source>
</evidence>
<dbReference type="PANTHER" id="PTHR21257">
    <property type="entry name" value="DELTA(14)-STEROL REDUCTASE"/>
    <property type="match status" value="1"/>
</dbReference>
<feature type="transmembrane region" description="Helical" evidence="18">
    <location>
        <begin position="152"/>
        <end position="172"/>
    </location>
</feature>
<evidence type="ECO:0000256" key="6">
    <source>
        <dbReference type="ARBA" id="ARBA00022778"/>
    </source>
</evidence>
<evidence type="ECO:0000256" key="16">
    <source>
        <dbReference type="ARBA" id="ARBA00038851"/>
    </source>
</evidence>
<dbReference type="EMBL" id="JAPDRL010000008">
    <property type="protein sequence ID" value="KAJ9668168.1"/>
    <property type="molecule type" value="Genomic_DNA"/>
</dbReference>
<evidence type="ECO:0000256" key="10">
    <source>
        <dbReference type="ARBA" id="ARBA00023002"/>
    </source>
</evidence>
<keyword evidence="10 18" id="KW-0560">Oxidoreductase</keyword>
<dbReference type="InterPro" id="IPR001171">
    <property type="entry name" value="ERG24_DHCR-like"/>
</dbReference>
<feature type="transmembrane region" description="Helical" evidence="18">
    <location>
        <begin position="178"/>
        <end position="201"/>
    </location>
</feature>
<feature type="transmembrane region" description="Helical" evidence="18">
    <location>
        <begin position="267"/>
        <end position="286"/>
    </location>
</feature>
<evidence type="ECO:0000256" key="13">
    <source>
        <dbReference type="ARBA" id="ARBA00023136"/>
    </source>
</evidence>
<evidence type="ECO:0000256" key="4">
    <source>
        <dbReference type="ARBA" id="ARBA00022548"/>
    </source>
</evidence>
<sequence length="479" mass="54499">MSSMEASVLTALRHREVAAMGKEGSDLADSGVRGEGDSKSDMIRLPWSRNTRSSWVLSVGCVMVIITCPFLVHMTWIALEYFDSSLSRAIGTMLEMGPVPFFIEYTAVPTKQEILGYGLWLVFQGTLYAYLPGRSKGRPTPAGHVLDYHTNGFLAWLITTSLFIAGIFFNVIDPTILVNHWGGLVTILNVYGFILATVAYLKARFASSHPKDNVHLGNFWYDFFMGVELNPRFGQDWDWKLFHNGRPGIIAWTLIDISYTMYQYRTFGYVTKSILIVDILQTFYVVDFFFHESWYLWTIDIVLDHFGFNLAWGSAAWLPTIYTLQVQYLARHPVEWSTLSAAAILLTGCAGYVLFRSVNNQKDLARRTEGDCTIWGKKAQIVRCQYTTTDGRTNQSMLLCSGWWGIARHVNYVGDLMLSYAACATCGFQHLLPWTYAIFMTILLVHRCLRDEARLSAKYGDGWKEYCKAVPYRLIPGIW</sequence>
<keyword evidence="14 18" id="KW-1207">Sterol metabolism</keyword>
<evidence type="ECO:0000256" key="12">
    <source>
        <dbReference type="ARBA" id="ARBA00023098"/>
    </source>
</evidence>
<proteinExistence type="inferred from homology"/>
<dbReference type="Proteomes" id="UP001172684">
    <property type="component" value="Unassembled WGS sequence"/>
</dbReference>
<dbReference type="EC" id="1.3.1.21" evidence="16"/>
<organism evidence="19 20">
    <name type="scientific">Coniosporium apollinis</name>
    <dbReference type="NCBI Taxonomy" id="61459"/>
    <lineage>
        <taxon>Eukaryota</taxon>
        <taxon>Fungi</taxon>
        <taxon>Dikarya</taxon>
        <taxon>Ascomycota</taxon>
        <taxon>Pezizomycotina</taxon>
        <taxon>Dothideomycetes</taxon>
        <taxon>Dothideomycetes incertae sedis</taxon>
        <taxon>Coniosporium</taxon>
    </lineage>
</organism>
<dbReference type="Gene3D" id="1.20.120.1630">
    <property type="match status" value="1"/>
</dbReference>
<evidence type="ECO:0000256" key="8">
    <source>
        <dbReference type="ARBA" id="ARBA00022955"/>
    </source>
</evidence>